<dbReference type="PANTHER" id="PTHR23403">
    <property type="entry name" value="TREHALASE"/>
    <property type="match status" value="1"/>
</dbReference>
<dbReference type="RefSeq" id="WP_116885195.1">
    <property type="nucleotide sequence ID" value="NZ_CALXNT010000099.1"/>
</dbReference>
<dbReference type="InterPro" id="IPR008928">
    <property type="entry name" value="6-hairpin_glycosidase_sf"/>
</dbReference>
<dbReference type="EMBL" id="QEKH01000028">
    <property type="protein sequence ID" value="PVY38140.1"/>
    <property type="molecule type" value="Genomic_DNA"/>
</dbReference>
<accession>A0A2U1ANY9</accession>
<gene>
    <name evidence="1" type="ORF">C8D82_12840</name>
</gene>
<dbReference type="InterPro" id="IPR012341">
    <property type="entry name" value="6hp_glycosidase-like_sf"/>
</dbReference>
<dbReference type="AlphaFoldDB" id="A0A2U1ANY9"/>
<proteinExistence type="predicted"/>
<evidence type="ECO:0000313" key="1">
    <source>
        <dbReference type="EMBL" id="PVY38140.1"/>
    </source>
</evidence>
<dbReference type="SUPFAM" id="SSF48208">
    <property type="entry name" value="Six-hairpin glycosidases"/>
    <property type="match status" value="1"/>
</dbReference>
<organism evidence="1 2">
    <name type="scientific">Victivallis vadensis</name>
    <dbReference type="NCBI Taxonomy" id="172901"/>
    <lineage>
        <taxon>Bacteria</taxon>
        <taxon>Pseudomonadati</taxon>
        <taxon>Lentisphaerota</taxon>
        <taxon>Lentisphaeria</taxon>
        <taxon>Victivallales</taxon>
        <taxon>Victivallaceae</taxon>
        <taxon>Victivallis</taxon>
    </lineage>
</organism>
<keyword evidence="2" id="KW-1185">Reference proteome</keyword>
<comment type="caution">
    <text evidence="1">The sequence shown here is derived from an EMBL/GenBank/DDBJ whole genome shotgun (WGS) entry which is preliminary data.</text>
</comment>
<sequence length="412" mass="47269">MQKVLDFIKRRWPETTRIHRTAEGTLLGLPHPYSVPCARPAFQEFSYRDTYFASRGLVLDGFAEQARNNCENLLYEVETYGFVPAGNRTFHLNRSQPPFLAPMIELIARKFPNDREWLPRAVAGLEKEMAFWNDHRRTPCGLHHYSGNPDAAAIEEFYADCCVQRPGCPAEEADPAARRAAAFHALAEAESGWDFTPRFEHRCLDYAPIDLNVLMYIARREISLLYRDLGDLGHAMEWEQRAEIRRNLINRYCWNEERGVFLDYDFVNKRHSPVFSAASLFPLWASFATPEQAESTLFAAEKYLECDYGLAACEPGKSDRQCRWDYPNGWAPLQLIAIEAFDRNGFTEAARRLALKYVDLVTANFEKTGELWEKYNVADGTVDIRGTHPMPAMMGWTASVFVCAADYLSRSR</sequence>
<dbReference type="PANTHER" id="PTHR23403:SF6">
    <property type="entry name" value="CYTOSOLIC NEUTRAL TREHALASE-RELATED"/>
    <property type="match status" value="1"/>
</dbReference>
<evidence type="ECO:0000313" key="2">
    <source>
        <dbReference type="Proteomes" id="UP000245959"/>
    </source>
</evidence>
<dbReference type="GO" id="GO:0005993">
    <property type="term" value="P:trehalose catabolic process"/>
    <property type="evidence" value="ECO:0007669"/>
    <property type="project" value="TreeGrafter"/>
</dbReference>
<dbReference type="Gene3D" id="1.50.10.10">
    <property type="match status" value="1"/>
</dbReference>
<dbReference type="Proteomes" id="UP000245959">
    <property type="component" value="Unassembled WGS sequence"/>
</dbReference>
<dbReference type="GeneID" id="78296477"/>
<dbReference type="InterPro" id="IPR001661">
    <property type="entry name" value="Glyco_hydro_37"/>
</dbReference>
<dbReference type="Pfam" id="PF01204">
    <property type="entry name" value="Trehalase"/>
    <property type="match status" value="1"/>
</dbReference>
<dbReference type="PRINTS" id="PR00744">
    <property type="entry name" value="GLHYDRLASE37"/>
</dbReference>
<reference evidence="1 2" key="1">
    <citation type="submission" date="2018-04" db="EMBL/GenBank/DDBJ databases">
        <title>Genomic Encyclopedia of Type Strains, Phase IV (KMG-IV): sequencing the most valuable type-strain genomes for metagenomic binning, comparative biology and taxonomic classification.</title>
        <authorList>
            <person name="Goeker M."/>
        </authorList>
    </citation>
    <scope>NUCLEOTIDE SEQUENCE [LARGE SCALE GENOMIC DNA]</scope>
    <source>
        <strain evidence="1 2">DSM 14823</strain>
    </source>
</reference>
<dbReference type="GO" id="GO:0004555">
    <property type="term" value="F:alpha,alpha-trehalase activity"/>
    <property type="evidence" value="ECO:0007669"/>
    <property type="project" value="InterPro"/>
</dbReference>
<name>A0A2U1ANY9_9BACT</name>
<protein>
    <submittedName>
        <fullName evidence="1">Alpha,alpha-trehalase</fullName>
    </submittedName>
</protein>